<dbReference type="InParanoid" id="A0A1X7UD86"/>
<accession>A0A1X7UD86</accession>
<dbReference type="AlphaFoldDB" id="A0A1X7UD86"/>
<organism evidence="1">
    <name type="scientific">Amphimedon queenslandica</name>
    <name type="common">Sponge</name>
    <dbReference type="NCBI Taxonomy" id="400682"/>
    <lineage>
        <taxon>Eukaryota</taxon>
        <taxon>Metazoa</taxon>
        <taxon>Porifera</taxon>
        <taxon>Demospongiae</taxon>
        <taxon>Heteroscleromorpha</taxon>
        <taxon>Haplosclerida</taxon>
        <taxon>Niphatidae</taxon>
        <taxon>Amphimedon</taxon>
    </lineage>
</organism>
<dbReference type="eggNOG" id="ENOG502SG25">
    <property type="taxonomic scope" value="Eukaryota"/>
</dbReference>
<name>A0A1X7UD86_AMPQE</name>
<proteinExistence type="predicted"/>
<dbReference type="EnsemblMetazoa" id="Aqu2.1.25438_001">
    <property type="protein sequence ID" value="Aqu2.1.25438_001"/>
    <property type="gene ID" value="Aqu2.1.25438"/>
</dbReference>
<reference evidence="1" key="1">
    <citation type="submission" date="2017-05" db="UniProtKB">
        <authorList>
            <consortium name="EnsemblMetazoa"/>
        </authorList>
    </citation>
    <scope>IDENTIFICATION</scope>
</reference>
<sequence length="219" mass="23620">MGTLCGSGGGWTRLAYLDMTDVTQNCPSGFRLYQSGGVRACGRPATNNGSCVSVDFPSNGISYSQICGRVFGHSYISPDAVQNGTNHNNLNADYVDGVSITRGSPRQHVWTLMATRDDSLANGGHSNCPCVNGSTQVPQSFVGSHYFCEGAGGNWNDLQWDGKDCSAHEALCCSAPGLPWFHRDYGNTTTTDYIELRVCADQETGDEDAPVSFYEIYIK</sequence>
<evidence type="ECO:0000313" key="1">
    <source>
        <dbReference type="EnsemblMetazoa" id="Aqu2.1.25438_001"/>
    </source>
</evidence>
<protein>
    <submittedName>
        <fullName evidence="1">Uncharacterized protein</fullName>
    </submittedName>
</protein>